<protein>
    <submittedName>
        <fullName evidence="2">Uncharacterized protein</fullName>
    </submittedName>
</protein>
<dbReference type="EMBL" id="AAHK01000296">
    <property type="protein sequence ID" value="EAN94126.1"/>
    <property type="molecule type" value="Genomic_DNA"/>
</dbReference>
<evidence type="ECO:0000313" key="2">
    <source>
        <dbReference type="EMBL" id="EAN94126.1"/>
    </source>
</evidence>
<proteinExistence type="predicted"/>
<dbReference type="InParanoid" id="Q4DNP1"/>
<sequence length="187" mass="21500">MAVALSFKWMVILHSFTYLTKILLNKRVAILYLFTVSMLRYGCCLLLPLFPYCVSRPVIFGAWAAIRRRRWSGGPPLRMECGLRAWRNLTERRVVGLAHSTSWPTIADTLKIMPRTRRGHVSSKKEFMGMRSVRRGGELCLSAGVRCRPAARRRGAVRGVLPSGVPWRGVHRSWRRVRGVHSRRGWE</sequence>
<keyword evidence="1" id="KW-1133">Transmembrane helix</keyword>
<name>Q4DNP1_TRYCC</name>
<dbReference type="GeneID" id="3547797"/>
<dbReference type="KEGG" id="tcr:506821.10"/>
<dbReference type="RefSeq" id="XP_815977.1">
    <property type="nucleotide sequence ID" value="XM_810884.1"/>
</dbReference>
<accession>Q4DNP1</accession>
<keyword evidence="1" id="KW-0812">Transmembrane</keyword>
<keyword evidence="1" id="KW-0472">Membrane</keyword>
<dbReference type="PaxDb" id="353153-Q4DNP1"/>
<dbReference type="AlphaFoldDB" id="Q4DNP1"/>
<evidence type="ECO:0000313" key="3">
    <source>
        <dbReference type="Proteomes" id="UP000002296"/>
    </source>
</evidence>
<reference evidence="2 3" key="1">
    <citation type="journal article" date="2005" name="Science">
        <title>The genome sequence of Trypanosoma cruzi, etiologic agent of Chagas disease.</title>
        <authorList>
            <person name="El-Sayed N.M."/>
            <person name="Myler P.J."/>
            <person name="Bartholomeu D.C."/>
            <person name="Nilsson D."/>
            <person name="Aggarwal G."/>
            <person name="Tran A.N."/>
            <person name="Ghedin E."/>
            <person name="Worthey E.A."/>
            <person name="Delcher A.L."/>
            <person name="Blandin G."/>
            <person name="Westenberger S.J."/>
            <person name="Caler E."/>
            <person name="Cerqueira G.C."/>
            <person name="Branche C."/>
            <person name="Haas B."/>
            <person name="Anupama A."/>
            <person name="Arner E."/>
            <person name="Aslund L."/>
            <person name="Attipoe P."/>
            <person name="Bontempi E."/>
            <person name="Bringaud F."/>
            <person name="Burton P."/>
            <person name="Cadag E."/>
            <person name="Campbell D.A."/>
            <person name="Carrington M."/>
            <person name="Crabtree J."/>
            <person name="Darban H."/>
            <person name="da Silveira J.F."/>
            <person name="de Jong P."/>
            <person name="Edwards K."/>
            <person name="Englund P.T."/>
            <person name="Fazelina G."/>
            <person name="Feldblyum T."/>
            <person name="Ferella M."/>
            <person name="Frasch A.C."/>
            <person name="Gull K."/>
            <person name="Horn D."/>
            <person name="Hou L."/>
            <person name="Huang Y."/>
            <person name="Kindlund E."/>
            <person name="Klingbeil M."/>
            <person name="Kluge S."/>
            <person name="Koo H."/>
            <person name="Lacerda D."/>
            <person name="Levin M.J."/>
            <person name="Lorenzi H."/>
            <person name="Louie T."/>
            <person name="Machado C.R."/>
            <person name="McCulloch R."/>
            <person name="McKenna A."/>
            <person name="Mizuno Y."/>
            <person name="Mottram J.C."/>
            <person name="Nelson S."/>
            <person name="Ochaya S."/>
            <person name="Osoegawa K."/>
            <person name="Pai G."/>
            <person name="Parsons M."/>
            <person name="Pentony M."/>
            <person name="Pettersson U."/>
            <person name="Pop M."/>
            <person name="Ramirez J.L."/>
            <person name="Rinta J."/>
            <person name="Robertson L."/>
            <person name="Salzberg S.L."/>
            <person name="Sanchez D.O."/>
            <person name="Seyler A."/>
            <person name="Sharma R."/>
            <person name="Shetty J."/>
            <person name="Simpson A.J."/>
            <person name="Sisk E."/>
            <person name="Tammi M.T."/>
            <person name="Tarleton R."/>
            <person name="Teixeira S."/>
            <person name="Van Aken S."/>
            <person name="Vogt C."/>
            <person name="Ward P.N."/>
            <person name="Wickstead B."/>
            <person name="Wortman J."/>
            <person name="White O."/>
            <person name="Fraser C.M."/>
            <person name="Stuart K.D."/>
            <person name="Andersson B."/>
        </authorList>
    </citation>
    <scope>NUCLEOTIDE SEQUENCE [LARGE SCALE GENOMIC DNA]</scope>
    <source>
        <strain evidence="2 3">CL Brener</strain>
    </source>
</reference>
<organism evidence="2 3">
    <name type="scientific">Trypanosoma cruzi (strain CL Brener)</name>
    <dbReference type="NCBI Taxonomy" id="353153"/>
    <lineage>
        <taxon>Eukaryota</taxon>
        <taxon>Discoba</taxon>
        <taxon>Euglenozoa</taxon>
        <taxon>Kinetoplastea</taxon>
        <taxon>Metakinetoplastina</taxon>
        <taxon>Trypanosomatida</taxon>
        <taxon>Trypanosomatidae</taxon>
        <taxon>Trypanosoma</taxon>
        <taxon>Schizotrypanum</taxon>
    </lineage>
</organism>
<gene>
    <name evidence="2" type="ORF">Tc00.1047053506821.10</name>
</gene>
<evidence type="ECO:0000256" key="1">
    <source>
        <dbReference type="SAM" id="Phobius"/>
    </source>
</evidence>
<feature type="transmembrane region" description="Helical" evidence="1">
    <location>
        <begin position="31"/>
        <end position="50"/>
    </location>
</feature>
<dbReference type="Proteomes" id="UP000002296">
    <property type="component" value="Unassembled WGS sequence"/>
</dbReference>
<keyword evidence="3" id="KW-1185">Reference proteome</keyword>
<comment type="caution">
    <text evidence="2">The sequence shown here is derived from an EMBL/GenBank/DDBJ whole genome shotgun (WGS) entry which is preliminary data.</text>
</comment>